<evidence type="ECO:0000256" key="8">
    <source>
        <dbReference type="SAM" id="MobiDB-lite"/>
    </source>
</evidence>
<accession>A0A8S4QL19</accession>
<evidence type="ECO:0000256" key="1">
    <source>
        <dbReference type="ARBA" id="ARBA00001968"/>
    </source>
</evidence>
<evidence type="ECO:0000313" key="10">
    <source>
        <dbReference type="EMBL" id="CAH2209057.1"/>
    </source>
</evidence>
<comment type="cofactor">
    <cofactor evidence="1">
        <name>a divalent metal cation</name>
        <dbReference type="ChEBI" id="CHEBI:60240"/>
    </cofactor>
</comment>
<dbReference type="PANTHER" id="PTHR22930">
    <property type="match status" value="1"/>
</dbReference>
<dbReference type="OrthoDB" id="2430314at2759"/>
<evidence type="ECO:0000256" key="6">
    <source>
        <dbReference type="ARBA" id="ARBA00022801"/>
    </source>
</evidence>
<dbReference type="GO" id="GO:0004518">
    <property type="term" value="F:nuclease activity"/>
    <property type="evidence" value="ECO:0007669"/>
    <property type="project" value="UniProtKB-KW"/>
</dbReference>
<organism evidence="10 11">
    <name type="scientific">Pararge aegeria aegeria</name>
    <dbReference type="NCBI Taxonomy" id="348720"/>
    <lineage>
        <taxon>Eukaryota</taxon>
        <taxon>Metazoa</taxon>
        <taxon>Ecdysozoa</taxon>
        <taxon>Arthropoda</taxon>
        <taxon>Hexapoda</taxon>
        <taxon>Insecta</taxon>
        <taxon>Pterygota</taxon>
        <taxon>Neoptera</taxon>
        <taxon>Endopterygota</taxon>
        <taxon>Lepidoptera</taxon>
        <taxon>Glossata</taxon>
        <taxon>Ditrysia</taxon>
        <taxon>Papilionoidea</taxon>
        <taxon>Nymphalidae</taxon>
        <taxon>Satyrinae</taxon>
        <taxon>Satyrini</taxon>
        <taxon>Parargina</taxon>
        <taxon>Pararge</taxon>
    </lineage>
</organism>
<dbReference type="GO" id="GO:0016787">
    <property type="term" value="F:hydrolase activity"/>
    <property type="evidence" value="ECO:0007669"/>
    <property type="project" value="UniProtKB-KW"/>
</dbReference>
<proteinExistence type="inferred from homology"/>
<dbReference type="PANTHER" id="PTHR22930:SF85">
    <property type="entry name" value="GH03217P-RELATED"/>
    <property type="match status" value="1"/>
</dbReference>
<evidence type="ECO:0000256" key="4">
    <source>
        <dbReference type="ARBA" id="ARBA00022722"/>
    </source>
</evidence>
<feature type="domain" description="DDE Tnp4" evidence="9">
    <location>
        <begin position="32"/>
        <end position="182"/>
    </location>
</feature>
<name>A0A8S4QL19_9NEOP</name>
<evidence type="ECO:0000256" key="5">
    <source>
        <dbReference type="ARBA" id="ARBA00022723"/>
    </source>
</evidence>
<keyword evidence="6" id="KW-0378">Hydrolase</keyword>
<keyword evidence="11" id="KW-1185">Reference proteome</keyword>
<evidence type="ECO:0000256" key="2">
    <source>
        <dbReference type="ARBA" id="ARBA00004123"/>
    </source>
</evidence>
<comment type="caution">
    <text evidence="10">The sequence shown here is derived from an EMBL/GenBank/DDBJ whole genome shotgun (WGS) entry which is preliminary data.</text>
</comment>
<evidence type="ECO:0000259" key="9">
    <source>
        <dbReference type="Pfam" id="PF13359"/>
    </source>
</evidence>
<gene>
    <name evidence="10" type="primary">jg18209</name>
    <name evidence="10" type="ORF">PAEG_LOCUS1474</name>
</gene>
<dbReference type="AlphaFoldDB" id="A0A8S4QL19"/>
<dbReference type="InterPro" id="IPR027806">
    <property type="entry name" value="HARBI1_dom"/>
</dbReference>
<dbReference type="InterPro" id="IPR045249">
    <property type="entry name" value="HARBI1-like"/>
</dbReference>
<keyword evidence="7" id="KW-0539">Nucleus</keyword>
<evidence type="ECO:0000313" key="11">
    <source>
        <dbReference type="Proteomes" id="UP000838756"/>
    </source>
</evidence>
<comment type="similarity">
    <text evidence="3">Belongs to the HARBI1 family.</text>
</comment>
<evidence type="ECO:0000256" key="7">
    <source>
        <dbReference type="ARBA" id="ARBA00023242"/>
    </source>
</evidence>
<dbReference type="Proteomes" id="UP000838756">
    <property type="component" value="Unassembled WGS sequence"/>
</dbReference>
<keyword evidence="4" id="KW-0540">Nuclease</keyword>
<feature type="region of interest" description="Disordered" evidence="8">
    <location>
        <begin position="194"/>
        <end position="220"/>
    </location>
</feature>
<dbReference type="GO" id="GO:0046872">
    <property type="term" value="F:metal ion binding"/>
    <property type="evidence" value="ECO:0007669"/>
    <property type="project" value="UniProtKB-KW"/>
</dbReference>
<protein>
    <submittedName>
        <fullName evidence="10">Jg18209 protein</fullName>
    </submittedName>
</protein>
<dbReference type="GO" id="GO:0005634">
    <property type="term" value="C:nucleus"/>
    <property type="evidence" value="ECO:0007669"/>
    <property type="project" value="UniProtKB-SubCell"/>
</dbReference>
<comment type="subcellular location">
    <subcellularLocation>
        <location evidence="2">Nucleus</location>
    </subcellularLocation>
</comment>
<reference evidence="10" key="1">
    <citation type="submission" date="2022-03" db="EMBL/GenBank/DDBJ databases">
        <authorList>
            <person name="Lindestad O."/>
        </authorList>
    </citation>
    <scope>NUCLEOTIDE SEQUENCE</scope>
</reference>
<keyword evidence="5" id="KW-0479">Metal-binding</keyword>
<evidence type="ECO:0000256" key="3">
    <source>
        <dbReference type="ARBA" id="ARBA00006958"/>
    </source>
</evidence>
<sequence>MVVLMPRNSQQMERAATQFYAISAFPKVIGAIDCTHIPIKSPGGPNAENYRNRKLIFSLNVQAICDAQLYITNIVARWPGSSHDSHIFNCSVIKSRFVAGEFEDYWLLGDKGYAVKPYMMTPLRDPVTQAEKLYNESHIRTRNAVERMFGCWKRRFPALSMKIRTDIRRAQPIIVATAVLHNMCKKMREEEPPIININNHSDSPPDDSEFTGSLGRNDDRSRTNLINNYFGTM</sequence>
<dbReference type="Pfam" id="PF13359">
    <property type="entry name" value="DDE_Tnp_4"/>
    <property type="match status" value="1"/>
</dbReference>
<dbReference type="EMBL" id="CAKXAJ010005176">
    <property type="protein sequence ID" value="CAH2209057.1"/>
    <property type="molecule type" value="Genomic_DNA"/>
</dbReference>